<dbReference type="Gene3D" id="3.40.1520.10">
    <property type="entry name" value="Ta1353-like"/>
    <property type="match status" value="1"/>
</dbReference>
<dbReference type="STRING" id="309801.trd_1732"/>
<keyword evidence="2" id="KW-1185">Reference proteome</keyword>
<dbReference type="Pfam" id="PF04008">
    <property type="entry name" value="Adenosine_kin"/>
    <property type="match status" value="1"/>
</dbReference>
<dbReference type="InterPro" id="IPR036902">
    <property type="entry name" value="Ta1353-like_sf"/>
</dbReference>
<dbReference type="InterPro" id="IPR007153">
    <property type="entry name" value="Adenosine_kinase"/>
</dbReference>
<dbReference type="PANTHER" id="PTHR36155">
    <property type="entry name" value="BLL5354 PROTEIN"/>
    <property type="match status" value="1"/>
</dbReference>
<dbReference type="HOGENOM" id="CLU_138382_0_0_0"/>
<sequence length="167" mass="18025">MPIELVTVPIEKPDHVNVIFGHSHFIKTVEDLHEALVNAVPGIKFGLAFSEASGPRLVRWSGTDPELTDLARRNVLNIAAGHCFLIMLGNAYPINVLPAVRNVVEVCTIFCATANPVTVVLADLGEQRAVLGVADGFKPLGIEGEEDIAKRMSFLRQIGYKLSPGVS</sequence>
<dbReference type="SUPFAM" id="SSF103165">
    <property type="entry name" value="Ta1353-like"/>
    <property type="match status" value="1"/>
</dbReference>
<dbReference type="PANTHER" id="PTHR36155:SF1">
    <property type="entry name" value="BLL5354 PROTEIN"/>
    <property type="match status" value="1"/>
</dbReference>
<evidence type="ECO:0000313" key="2">
    <source>
        <dbReference type="Proteomes" id="UP000000447"/>
    </source>
</evidence>
<dbReference type="Proteomes" id="UP000000447">
    <property type="component" value="Chromosome"/>
</dbReference>
<organism evidence="1 2">
    <name type="scientific">Thermomicrobium roseum (strain ATCC 27502 / DSM 5159 / P-2)</name>
    <dbReference type="NCBI Taxonomy" id="309801"/>
    <lineage>
        <taxon>Bacteria</taxon>
        <taxon>Pseudomonadati</taxon>
        <taxon>Thermomicrobiota</taxon>
        <taxon>Thermomicrobia</taxon>
        <taxon>Thermomicrobiales</taxon>
        <taxon>Thermomicrobiaceae</taxon>
        <taxon>Thermomicrobium</taxon>
    </lineage>
</organism>
<reference evidence="1 2" key="1">
    <citation type="journal article" date="2009" name="PLoS ONE">
        <title>Complete genome sequence of the aerobic CO-oxidizing thermophile Thermomicrobium roseum.</title>
        <authorList>
            <person name="Wu D."/>
            <person name="Raymond J."/>
            <person name="Wu M."/>
            <person name="Chatterji S."/>
            <person name="Ren Q."/>
            <person name="Graham J.E."/>
            <person name="Bryant D.A."/>
            <person name="Robb F."/>
            <person name="Colman A."/>
            <person name="Tallon L.J."/>
            <person name="Badger J.H."/>
            <person name="Madupu R."/>
            <person name="Ward N.L."/>
            <person name="Eisen J.A."/>
        </authorList>
    </citation>
    <scope>NUCLEOTIDE SEQUENCE [LARGE SCALE GENOMIC DNA]</scope>
    <source>
        <strain evidence="2">ATCC 27502 / DSM 5159 / P-2</strain>
    </source>
</reference>
<dbReference type="KEGG" id="tro:trd_1732"/>
<accession>B9L120</accession>
<proteinExistence type="predicted"/>
<dbReference type="EMBL" id="CP001275">
    <property type="protein sequence ID" value="ACM05082.1"/>
    <property type="molecule type" value="Genomic_DNA"/>
</dbReference>
<name>B9L120_THERP</name>
<dbReference type="eggNOG" id="COG1839">
    <property type="taxonomic scope" value="Bacteria"/>
</dbReference>
<protein>
    <recommendedName>
        <fullName evidence="3">Adenosine monophosphate-protein transferase</fullName>
    </recommendedName>
</protein>
<evidence type="ECO:0000313" key="1">
    <source>
        <dbReference type="EMBL" id="ACM05082.1"/>
    </source>
</evidence>
<evidence type="ECO:0008006" key="3">
    <source>
        <dbReference type="Google" id="ProtNLM"/>
    </source>
</evidence>
<gene>
    <name evidence="1" type="ordered locus">trd_1732</name>
</gene>
<dbReference type="AlphaFoldDB" id="B9L120"/>